<keyword evidence="4" id="KW-1185">Reference proteome</keyword>
<reference evidence="3 4" key="2">
    <citation type="submission" date="2024-07" db="EMBL/GenBank/DDBJ databases">
        <authorList>
            <person name="Akdeniz Z."/>
        </authorList>
    </citation>
    <scope>NUCLEOTIDE SEQUENCE [LARGE SCALE GENOMIC DNA]</scope>
</reference>
<keyword evidence="1" id="KW-0175">Coiled coil</keyword>
<dbReference type="EMBL" id="CATOUU010000126">
    <property type="protein sequence ID" value="CAI9917219.1"/>
    <property type="molecule type" value="Genomic_DNA"/>
</dbReference>
<evidence type="ECO:0000313" key="4">
    <source>
        <dbReference type="Proteomes" id="UP001642409"/>
    </source>
</evidence>
<organism evidence="2">
    <name type="scientific">Hexamita inflata</name>
    <dbReference type="NCBI Taxonomy" id="28002"/>
    <lineage>
        <taxon>Eukaryota</taxon>
        <taxon>Metamonada</taxon>
        <taxon>Diplomonadida</taxon>
        <taxon>Hexamitidae</taxon>
        <taxon>Hexamitinae</taxon>
        <taxon>Hexamita</taxon>
    </lineage>
</organism>
<reference evidence="2" key="1">
    <citation type="submission" date="2023-06" db="EMBL/GenBank/DDBJ databases">
        <authorList>
            <person name="Kurt Z."/>
        </authorList>
    </citation>
    <scope>NUCLEOTIDE SEQUENCE</scope>
</reference>
<feature type="coiled-coil region" evidence="1">
    <location>
        <begin position="75"/>
        <end position="102"/>
    </location>
</feature>
<evidence type="ECO:0000313" key="2">
    <source>
        <dbReference type="EMBL" id="CAI9917219.1"/>
    </source>
</evidence>
<comment type="caution">
    <text evidence="2">The sequence shown here is derived from an EMBL/GenBank/DDBJ whole genome shotgun (WGS) entry which is preliminary data.</text>
</comment>
<protein>
    <submittedName>
        <fullName evidence="3">Hypothetical_protein</fullName>
    </submittedName>
</protein>
<dbReference type="AlphaFoldDB" id="A0AA86NDS1"/>
<proteinExistence type="predicted"/>
<evidence type="ECO:0000313" key="3">
    <source>
        <dbReference type="EMBL" id="CAL6057405.1"/>
    </source>
</evidence>
<sequence length="249" mass="29707">MLLRSIEKYLGIDRCHFLNRNVNEQYLNKTAKKQISQLHIKNEFVSEILKKFRNKLDTHQQRVYRAQMLRNETFNIKLTFLIDNAEKALKELEIKMKRGRKQFIAHNRSIFFVGKISKYKEKLRSYGDITQISPGVEQLKITTSEKFVDKINKFFAEYNQSKTSKLQQIKTTVISGENTIVLIEEKLNVKRELFMHKKPSITTTKDGMEVLSFWVKSQYYEQIQQFVNLCNIKEQPIQKQKKWAFKDQK</sequence>
<dbReference type="Proteomes" id="UP001642409">
    <property type="component" value="Unassembled WGS sequence"/>
</dbReference>
<dbReference type="EMBL" id="CAXDID020000214">
    <property type="protein sequence ID" value="CAL6057405.1"/>
    <property type="molecule type" value="Genomic_DNA"/>
</dbReference>
<name>A0AA86NDS1_9EUKA</name>
<gene>
    <name evidence="3" type="ORF">HINF_LOCUS47491</name>
    <name evidence="2" type="ORF">HINF_LOCUS4864</name>
</gene>
<evidence type="ECO:0000256" key="1">
    <source>
        <dbReference type="SAM" id="Coils"/>
    </source>
</evidence>
<accession>A0AA86NDS1</accession>